<sequence length="431" mass="47584">MSLAADEVYQERWYSTLGQIAVPFLLASIGVVTAGLVMGHVEDWRVYREMNELFVLVPALCGLKGNLDMCVASRFSTQSNIGNLQDCKVIRQLVIGNLALVQVQAIVCSMLLVVFTVCVSSIIAQQPEFKNFSILAAAALVTSTTSCLVLDSILMLVILFSQRYRFNPDYMATPIVASIGDVISISLLSFTAAQLHDLDRSYLWISIVIMCLYLLLLLPLWVILVLKNLYTRKVLAYGWIPVIGALCISQVGGFVLSSSVTQFPSFAVYSPIINGIGGNLVCVQASNMGSLLYQSSKPGTMPEGVRICIWPHNALFYGTVYSRVSRILICISIPGNVLLVYSADFLYTNYISVKWGFVLGFVITSLVLLFILLWVAHILVHFFWHIKADPDSCAIPYLTALCDSMGTGFLAIMFTVLRKTKHSYDSKTLSN</sequence>
<dbReference type="Pfam" id="PF01769">
    <property type="entry name" value="MgtE"/>
    <property type="match status" value="2"/>
</dbReference>
<evidence type="ECO:0000256" key="9">
    <source>
        <dbReference type="SAM" id="Phobius"/>
    </source>
</evidence>
<feature type="non-terminal residue" evidence="11">
    <location>
        <position position="431"/>
    </location>
</feature>
<feature type="transmembrane region" description="Helical" evidence="9">
    <location>
        <begin position="20"/>
        <end position="41"/>
    </location>
</feature>
<evidence type="ECO:0000313" key="11">
    <source>
        <dbReference type="EMBL" id="ALC47226.1"/>
    </source>
</evidence>
<evidence type="ECO:0000259" key="10">
    <source>
        <dbReference type="Pfam" id="PF01769"/>
    </source>
</evidence>
<organism evidence="11 12">
    <name type="scientific">Drosophila busckii</name>
    <name type="common">Fruit fly</name>
    <dbReference type="NCBI Taxonomy" id="30019"/>
    <lineage>
        <taxon>Eukaryota</taxon>
        <taxon>Metazoa</taxon>
        <taxon>Ecdysozoa</taxon>
        <taxon>Arthropoda</taxon>
        <taxon>Hexapoda</taxon>
        <taxon>Insecta</taxon>
        <taxon>Pterygota</taxon>
        <taxon>Neoptera</taxon>
        <taxon>Endopterygota</taxon>
        <taxon>Diptera</taxon>
        <taxon>Brachycera</taxon>
        <taxon>Muscomorpha</taxon>
        <taxon>Ephydroidea</taxon>
        <taxon>Drosophilidae</taxon>
        <taxon>Drosophila</taxon>
    </lineage>
</organism>
<feature type="domain" description="SLC41A/MgtE integral membrane" evidence="10">
    <location>
        <begin position="57"/>
        <end position="189"/>
    </location>
</feature>
<dbReference type="GO" id="GO:0005886">
    <property type="term" value="C:plasma membrane"/>
    <property type="evidence" value="ECO:0007669"/>
    <property type="project" value="TreeGrafter"/>
</dbReference>
<protein>
    <submittedName>
        <fullName evidence="11">CG33181</fullName>
    </submittedName>
</protein>
<keyword evidence="12" id="KW-1185">Reference proteome</keyword>
<evidence type="ECO:0000256" key="2">
    <source>
        <dbReference type="ARBA" id="ARBA00009749"/>
    </source>
</evidence>
<feature type="domain" description="SLC41A/MgtE integral membrane" evidence="10">
    <location>
        <begin position="271"/>
        <end position="412"/>
    </location>
</feature>
<feature type="transmembrane region" description="Helical" evidence="9">
    <location>
        <begin position="236"/>
        <end position="256"/>
    </location>
</feature>
<evidence type="ECO:0000256" key="3">
    <source>
        <dbReference type="ARBA" id="ARBA00022448"/>
    </source>
</evidence>
<evidence type="ECO:0000256" key="5">
    <source>
        <dbReference type="ARBA" id="ARBA00022842"/>
    </source>
</evidence>
<keyword evidence="7" id="KW-0406">Ion transport</keyword>
<evidence type="ECO:0000256" key="4">
    <source>
        <dbReference type="ARBA" id="ARBA00022692"/>
    </source>
</evidence>
<dbReference type="PANTHER" id="PTHR16228:SF26">
    <property type="entry name" value="SOLUTE CARRIER FAMILY 41 MEMBER 1-LIKE PROTEIN"/>
    <property type="match status" value="1"/>
</dbReference>
<feature type="transmembrane region" description="Helical" evidence="9">
    <location>
        <begin position="135"/>
        <end position="160"/>
    </location>
</feature>
<feature type="transmembrane region" description="Helical" evidence="9">
    <location>
        <begin position="172"/>
        <end position="195"/>
    </location>
</feature>
<dbReference type="Proteomes" id="UP000494163">
    <property type="component" value="Chromosome 3R"/>
</dbReference>
<evidence type="ECO:0000256" key="6">
    <source>
        <dbReference type="ARBA" id="ARBA00022989"/>
    </source>
</evidence>
<keyword evidence="3" id="KW-0813">Transport</keyword>
<dbReference type="InterPro" id="IPR045349">
    <property type="entry name" value="SLC41A1-3"/>
</dbReference>
<dbReference type="Gene3D" id="1.10.357.20">
    <property type="entry name" value="SLC41 divalent cation transporters, integral membrane domain"/>
    <property type="match status" value="2"/>
</dbReference>
<feature type="transmembrane region" description="Helical" evidence="9">
    <location>
        <begin position="395"/>
        <end position="417"/>
    </location>
</feature>
<comment type="similarity">
    <text evidence="2">Belongs to the SLC41A transporter family.</text>
</comment>
<keyword evidence="8 9" id="KW-0472">Membrane</keyword>
<name>A0A0M4EQF9_DROBS</name>
<feature type="transmembrane region" description="Helical" evidence="9">
    <location>
        <begin position="98"/>
        <end position="123"/>
    </location>
</feature>
<feature type="transmembrane region" description="Helical" evidence="9">
    <location>
        <begin position="201"/>
        <end position="224"/>
    </location>
</feature>
<accession>A0A0M4EQF9</accession>
<keyword evidence="5" id="KW-0460">Magnesium</keyword>
<feature type="transmembrane region" description="Helical" evidence="9">
    <location>
        <begin position="324"/>
        <end position="343"/>
    </location>
</feature>
<dbReference type="OrthoDB" id="5791097at2759"/>
<dbReference type="SUPFAM" id="SSF161093">
    <property type="entry name" value="MgtE membrane domain-like"/>
    <property type="match status" value="2"/>
</dbReference>
<dbReference type="OMA" id="QSSIMGI"/>
<comment type="subcellular location">
    <subcellularLocation>
        <location evidence="1">Membrane</location>
        <topology evidence="1">Multi-pass membrane protein</topology>
    </subcellularLocation>
</comment>
<keyword evidence="6 9" id="KW-1133">Transmembrane helix</keyword>
<dbReference type="FunFam" id="1.10.357.20:FF:000001">
    <property type="entry name" value="Solute carrier family 41 member 2"/>
    <property type="match status" value="1"/>
</dbReference>
<dbReference type="EMBL" id="CP012526">
    <property type="protein sequence ID" value="ALC47226.1"/>
    <property type="molecule type" value="Genomic_DNA"/>
</dbReference>
<dbReference type="InterPro" id="IPR036739">
    <property type="entry name" value="SLC41_membr_dom_sf"/>
</dbReference>
<gene>
    <name evidence="11" type="ORF">Dbus_chr3Rg1976</name>
</gene>
<reference evidence="11 12" key="1">
    <citation type="submission" date="2015-08" db="EMBL/GenBank/DDBJ databases">
        <title>Ancestral chromatin configuration constrains chromatin evolution on differentiating sex chromosomes in Drosophila.</title>
        <authorList>
            <person name="Zhou Q."/>
            <person name="Bachtrog D."/>
        </authorList>
    </citation>
    <scope>NUCLEOTIDE SEQUENCE [LARGE SCALE GENOMIC DNA]</scope>
    <source>
        <tissue evidence="11">Whole larvae</tissue>
    </source>
</reference>
<evidence type="ECO:0000256" key="7">
    <source>
        <dbReference type="ARBA" id="ARBA00023065"/>
    </source>
</evidence>
<dbReference type="PANTHER" id="PTHR16228">
    <property type="entry name" value="DIVALENT CATION TRANSPORTER SOLUTE CARRIER FAMILY 41"/>
    <property type="match status" value="1"/>
</dbReference>
<evidence type="ECO:0000256" key="8">
    <source>
        <dbReference type="ARBA" id="ARBA00023136"/>
    </source>
</evidence>
<feature type="transmembrane region" description="Helical" evidence="9">
    <location>
        <begin position="355"/>
        <end position="383"/>
    </location>
</feature>
<evidence type="ECO:0000256" key="1">
    <source>
        <dbReference type="ARBA" id="ARBA00004141"/>
    </source>
</evidence>
<dbReference type="GO" id="GO:0008324">
    <property type="term" value="F:monoatomic cation transmembrane transporter activity"/>
    <property type="evidence" value="ECO:0007669"/>
    <property type="project" value="InterPro"/>
</dbReference>
<evidence type="ECO:0000313" key="12">
    <source>
        <dbReference type="Proteomes" id="UP000494163"/>
    </source>
</evidence>
<dbReference type="AlphaFoldDB" id="A0A0M4EQF9"/>
<proteinExistence type="inferred from homology"/>
<keyword evidence="4 9" id="KW-0812">Transmembrane</keyword>
<dbReference type="InterPro" id="IPR006667">
    <property type="entry name" value="SLC41_membr_dom"/>
</dbReference>